<dbReference type="Proteomes" id="UP000561011">
    <property type="component" value="Unassembled WGS sequence"/>
</dbReference>
<proteinExistence type="predicted"/>
<name>A0A853EU34_9MICO</name>
<evidence type="ECO:0000313" key="1">
    <source>
        <dbReference type="EMBL" id="NYS93202.1"/>
    </source>
</evidence>
<keyword evidence="2" id="KW-1185">Reference proteome</keyword>
<dbReference type="RefSeq" id="WP_179912913.1">
    <property type="nucleotide sequence ID" value="NZ_JACBYE010000011.1"/>
</dbReference>
<comment type="caution">
    <text evidence="1">The sequence shown here is derived from an EMBL/GenBank/DDBJ whole genome shotgun (WGS) entry which is preliminary data.</text>
</comment>
<accession>A0A853EU34</accession>
<dbReference type="EMBL" id="JACBYE010000011">
    <property type="protein sequence ID" value="NYS93202.1"/>
    <property type="molecule type" value="Genomic_DNA"/>
</dbReference>
<reference evidence="1 2" key="1">
    <citation type="submission" date="2020-07" db="EMBL/GenBank/DDBJ databases">
        <title>MOT database genomes.</title>
        <authorList>
            <person name="Joseph S."/>
            <person name="Aduse-Opoku J."/>
            <person name="Hashim A."/>
            <person name="Wade W."/>
            <person name="Curtis M."/>
        </authorList>
    </citation>
    <scope>NUCLEOTIDE SEQUENCE [LARGE SCALE GENOMIC DNA]</scope>
    <source>
        <strain evidence="1 2">DSM 100099</strain>
    </source>
</reference>
<protein>
    <submittedName>
        <fullName evidence="1">Uncharacterized protein</fullName>
    </submittedName>
</protein>
<organism evidence="1 2">
    <name type="scientific">Sanguibacter inulinus</name>
    <dbReference type="NCBI Taxonomy" id="60922"/>
    <lineage>
        <taxon>Bacteria</taxon>
        <taxon>Bacillati</taxon>
        <taxon>Actinomycetota</taxon>
        <taxon>Actinomycetes</taxon>
        <taxon>Micrococcales</taxon>
        <taxon>Sanguibacteraceae</taxon>
        <taxon>Sanguibacter</taxon>
    </lineage>
</organism>
<sequence>MSTIFPVAGMTTHRDVLRVRAAMYAVAGVGGFSAELTGTGARIILKHTDDVVLDADVVDRALRTAGKYSVAGPA</sequence>
<evidence type="ECO:0000313" key="2">
    <source>
        <dbReference type="Proteomes" id="UP000561011"/>
    </source>
</evidence>
<gene>
    <name evidence="1" type="ORF">HZZ10_06625</name>
</gene>
<dbReference type="AlphaFoldDB" id="A0A853EU34"/>